<dbReference type="KEGG" id="tro:trd_A0825"/>
<geneLocation type="plasmid" evidence="2">
    <name>Tros</name>
</geneLocation>
<dbReference type="eggNOG" id="ENOG50313QS">
    <property type="taxonomic scope" value="Bacteria"/>
</dbReference>
<evidence type="ECO:0000313" key="2">
    <source>
        <dbReference type="Proteomes" id="UP000000447"/>
    </source>
</evidence>
<dbReference type="RefSeq" id="WP_012642539.1">
    <property type="nucleotide sequence ID" value="NC_011961.1"/>
</dbReference>
<accession>B9L4W1</accession>
<gene>
    <name evidence="1" type="ordered locus">trd_A0825</name>
</gene>
<dbReference type="EMBL" id="CP001276">
    <property type="protein sequence ID" value="ACM06552.1"/>
    <property type="molecule type" value="Genomic_DNA"/>
</dbReference>
<reference evidence="1 2" key="1">
    <citation type="journal article" date="2009" name="PLoS ONE">
        <title>Complete genome sequence of the aerobic CO-oxidizing thermophile Thermomicrobium roseum.</title>
        <authorList>
            <person name="Wu D."/>
            <person name="Raymond J."/>
            <person name="Wu M."/>
            <person name="Chatterji S."/>
            <person name="Ren Q."/>
            <person name="Graham J.E."/>
            <person name="Bryant D.A."/>
            <person name="Robb F."/>
            <person name="Colman A."/>
            <person name="Tallon L.J."/>
            <person name="Badger J.H."/>
            <person name="Madupu R."/>
            <person name="Ward N.L."/>
            <person name="Eisen J.A."/>
        </authorList>
    </citation>
    <scope>NUCLEOTIDE SEQUENCE [LARGE SCALE GENOMIC DNA]</scope>
    <source>
        <strain evidence="2">ATCC 27502 / DSM 5159 / P-2</strain>
        <plasmid evidence="1">unnamed</plasmid>
    </source>
</reference>
<dbReference type="HOGENOM" id="CLU_2541509_0_0_0"/>
<dbReference type="Proteomes" id="UP000000447">
    <property type="component" value="Plasmid unnamed"/>
</dbReference>
<sequence>MNENGALIRWPITIFRDPCSDERQPRWVAVACEPAQLPPEAAQSCFVLQYWRRQLRCPPVAVGETPDTALSNLLAALDRAREG</sequence>
<keyword evidence="2" id="KW-1185">Reference proteome</keyword>
<dbReference type="AlphaFoldDB" id="B9L4W1"/>
<name>B9L4W1_THERP</name>
<evidence type="ECO:0000313" key="1">
    <source>
        <dbReference type="EMBL" id="ACM06552.1"/>
    </source>
</evidence>
<keyword evidence="1" id="KW-0614">Plasmid</keyword>
<proteinExistence type="predicted"/>
<dbReference type="OrthoDB" id="9915096at2"/>
<organism evidence="1 2">
    <name type="scientific">Thermomicrobium roseum (strain ATCC 27502 / DSM 5159 / P-2)</name>
    <dbReference type="NCBI Taxonomy" id="309801"/>
    <lineage>
        <taxon>Bacteria</taxon>
        <taxon>Pseudomonadati</taxon>
        <taxon>Thermomicrobiota</taxon>
        <taxon>Thermomicrobia</taxon>
        <taxon>Thermomicrobiales</taxon>
        <taxon>Thermomicrobiaceae</taxon>
        <taxon>Thermomicrobium</taxon>
    </lineage>
</organism>
<protein>
    <submittedName>
        <fullName evidence="1">Uncharacterized protein</fullName>
    </submittedName>
</protein>